<dbReference type="GO" id="GO:0003723">
    <property type="term" value="F:RNA binding"/>
    <property type="evidence" value="ECO:0007669"/>
    <property type="project" value="InterPro"/>
</dbReference>
<accession>A0A2T9Y7R1</accession>
<comment type="caution">
    <text evidence="3">The sequence shown here is derived from an EMBL/GenBank/DDBJ whole genome shotgun (WGS) entry which is preliminary data.</text>
</comment>
<dbReference type="EMBL" id="MBFR01000391">
    <property type="protein sequence ID" value="PVU88368.1"/>
    <property type="molecule type" value="Genomic_DNA"/>
</dbReference>
<evidence type="ECO:0000259" key="2">
    <source>
        <dbReference type="SMART" id="SM00955"/>
    </source>
</evidence>
<protein>
    <recommendedName>
        <fullName evidence="2">RNB domain-containing protein</fullName>
    </recommendedName>
</protein>
<organism evidence="3 4">
    <name type="scientific">Smittium simulii</name>
    <dbReference type="NCBI Taxonomy" id="133385"/>
    <lineage>
        <taxon>Eukaryota</taxon>
        <taxon>Fungi</taxon>
        <taxon>Fungi incertae sedis</taxon>
        <taxon>Zoopagomycota</taxon>
        <taxon>Kickxellomycotina</taxon>
        <taxon>Harpellomycetes</taxon>
        <taxon>Harpellales</taxon>
        <taxon>Legeriomycetaceae</taxon>
        <taxon>Smittium</taxon>
    </lineage>
</organism>
<dbReference type="GO" id="GO:0000932">
    <property type="term" value="C:P-body"/>
    <property type="evidence" value="ECO:0007669"/>
    <property type="project" value="TreeGrafter"/>
</dbReference>
<keyword evidence="4" id="KW-1185">Reference proteome</keyword>
<proteinExistence type="predicted"/>
<feature type="region of interest" description="Disordered" evidence="1">
    <location>
        <begin position="308"/>
        <end position="338"/>
    </location>
</feature>
<dbReference type="InterPro" id="IPR001900">
    <property type="entry name" value="RNase_II/R"/>
</dbReference>
<name>A0A2T9Y7R1_9FUNG</name>
<feature type="domain" description="RNB" evidence="2">
    <location>
        <begin position="905"/>
        <end position="1329"/>
    </location>
</feature>
<evidence type="ECO:0000256" key="1">
    <source>
        <dbReference type="SAM" id="MobiDB-lite"/>
    </source>
</evidence>
<dbReference type="Pfam" id="PF00773">
    <property type="entry name" value="RNB"/>
    <property type="match status" value="1"/>
</dbReference>
<reference evidence="3 4" key="1">
    <citation type="journal article" date="2018" name="MBio">
        <title>Comparative Genomics Reveals the Core Gene Toolbox for the Fungus-Insect Symbiosis.</title>
        <authorList>
            <person name="Wang Y."/>
            <person name="Stata M."/>
            <person name="Wang W."/>
            <person name="Stajich J.E."/>
            <person name="White M.M."/>
            <person name="Moncalvo J.M."/>
        </authorList>
    </citation>
    <scope>NUCLEOTIDE SEQUENCE [LARGE SCALE GENOMIC DNA]</scope>
    <source>
        <strain evidence="3 4">SWE-8-4</strain>
    </source>
</reference>
<dbReference type="GO" id="GO:0006402">
    <property type="term" value="P:mRNA catabolic process"/>
    <property type="evidence" value="ECO:0007669"/>
    <property type="project" value="TreeGrafter"/>
</dbReference>
<feature type="compositionally biased region" description="Polar residues" evidence="1">
    <location>
        <begin position="329"/>
        <end position="338"/>
    </location>
</feature>
<dbReference type="STRING" id="133385.A0A2T9Y7R1"/>
<dbReference type="SMART" id="SM00955">
    <property type="entry name" value="RNB"/>
    <property type="match status" value="1"/>
</dbReference>
<sequence>MLFLRAKKVYNLSYSTKNVSYIHTNTPSRYPYAQSLERLSPKSSALIPSNSPIPPFFLSAPQNCALNSFCLNSHSISSFSTLPSSKHNAFQAKADKKTLEAFKTLIDNLSVSLKNSQTKLAYSDVLEKNSILLDSDKNTSTDNGFQNNQLVIKRRPWKNRYPKPQKYYEPGSLVGVEWNQIEDSFTAKDYDPLEVLSDENSADSNQIQNENFSFSQKQMDYFKAKDSIYSSDPIELLDSILSEINISPTETPLNHIQNLKDEDTAFSQKIGNLVKRNSINSANLTKTATVSEIPIDISNSSSKYQSSLASQKKESSSTNKVFKPLDGSHFNNSQKRSFSTIKKKDSEATFNNSAFKSKFVKPKSNNYSKNPKNKSKASNINKNNYFFNTINSNPASTEYLSDNSKILHIGQNKIFIYDNQFKLANDKNRPLPLIGDMLEYSRLSNIKNFSEVSIFSTFAVVTSSSNGNAVISAITNDVEESEISVKLLNMVIPNYLFYNSTLNKINMLPSELSIIKKYIKKISTKRNKVNDTEDLHLSDSIVEVIKRHGPGINDGLKSFITKILSYSELDPTELWKKLYEQNRKTISIDEVAYIIINSNPKTKSLFASNKHGNYSSIVGKDLIDAKSKFESTDCPLMEIESLYWDIAKLAASELFGLNSHMFYPEPSNSVYSLNFKVLEKSQVDEYNHVLNLIKSNPEVVDGFKNNAMLTISNRFAQNLPSLFHTLSPEKEIEFRKKVHSFAKSLNNQKIAVNNKFHSKDDLMIISILKKYVINCNTSYRKYVNCYYNLVLAILKPLKLFDVIGPNSVYFFLVYIGAWPHYTSINIFDRLSNVAQFKLNPDLDSLYDECIKLTNNFKPAVTTATEFGKQENLHLLENKSSENNIVPVNQLSDTEFYKHDICESIRYDFGNLPVYTIDSESTSDIDDAISLEKIKNNNGDYDYWLHIHIADPTRLLHPNHKISKLSELRMSSLYYPGLNIHMLPTPWAIEQFSLYDKINDIKKKPDEIKKYAMTTSARIGDNGDILEYKIRPSIIRNIKCLSYDIADEIISFNSTSDNNIRDHEILKNVIVSPLYKDSGCINQNKNINNAGLENKSQKISKDDVDILLKIHEISKLHFKLRVKNGGFVINRRSYIAEIGNLYTSDKEIDFSYINDSVDANTQDKQNDLIYPKIYFKKEISFYSPSTKMISELMIISGRVAARFAAENNIPVIYRTQDKPNMEDYNSETFLMKSNIPEFANYSVEELNKNVKPKDIYEAVLKRINPVSSELSMLYYDEIRYYLKPGNSKSKPGIHSSTGIIDKFGYTRFTSPMRRYPDLLIHWQIKHQLLVLNGLAKKEDIPFTLESVESMLNKTTISQISIRSSMRKASFIWSTKVLQRVEYVARRTTDVNEPLNISKISLLPNYQDSDIKDKQNIKTKDLYVASMDKLTDIRFIPANQVKFATIPKSCEGKDETRIPNNPVIYDMAENEFSTTEVYENKNSMVPVWKVTVITRKPDVLHIPVQIKALGIEAIMIPSPSDPNLLPSAGDELEAVVVNISDVGSQIILRRVYK</sequence>
<dbReference type="InterPro" id="IPR012340">
    <property type="entry name" value="NA-bd_OB-fold"/>
</dbReference>
<evidence type="ECO:0000313" key="3">
    <source>
        <dbReference type="EMBL" id="PVU88368.1"/>
    </source>
</evidence>
<evidence type="ECO:0000313" key="4">
    <source>
        <dbReference type="Proteomes" id="UP000245383"/>
    </source>
</evidence>
<dbReference type="PANTHER" id="PTHR23355">
    <property type="entry name" value="RIBONUCLEASE"/>
    <property type="match status" value="1"/>
</dbReference>
<dbReference type="PANTHER" id="PTHR23355:SF65">
    <property type="entry name" value="EXORIBONUCLEASE CYT-4, PUTATIVE (AFU_ORTHOLOGUE AFUA_7G01550)-RELATED"/>
    <property type="match status" value="1"/>
</dbReference>
<dbReference type="OrthoDB" id="2285229at2759"/>
<dbReference type="Proteomes" id="UP000245383">
    <property type="component" value="Unassembled WGS sequence"/>
</dbReference>
<dbReference type="SUPFAM" id="SSF50249">
    <property type="entry name" value="Nucleic acid-binding proteins"/>
    <property type="match status" value="1"/>
</dbReference>
<gene>
    <name evidence="3" type="ORF">BB561_005894</name>
</gene>
<dbReference type="InterPro" id="IPR050180">
    <property type="entry name" value="RNR_Ribonuclease"/>
</dbReference>
<dbReference type="GO" id="GO:0000175">
    <property type="term" value="F:3'-5'-RNA exonuclease activity"/>
    <property type="evidence" value="ECO:0007669"/>
    <property type="project" value="TreeGrafter"/>
</dbReference>